<keyword evidence="5" id="KW-1133">Transmembrane helix</keyword>
<evidence type="ECO:0000313" key="6">
    <source>
        <dbReference type="EMBL" id="BBM86769.1"/>
    </source>
</evidence>
<sequence>MRNLTVLFLLSAIFFISPVVDDTFYSHMSKGRITLEGTQQLGYEQISFSHNENQPNLYWLYDTVIYAGYKLWGEIGWAILTVLMWSAAFAMVFGLKPALFALLTIAIYPTLSCSEHSILFILIALAILFTRSKLLWLMLPLQILWANLHPSFVFVPFVMFIVLWSQHRFRHAIYISVGTLLCSFVSPHPISIWVPALEANWSITNIALFSSPMWWLLILAILMQNYQDVKKVSLVFLLVVLSFIYPVWALTTIFMCGLLLQNHLSLPTKRVTIALTVLYLCTCGWHIVHVSQMQKPPRLTLVETNFARSYNDISCGGYLSFQLQKPIFIDLQQKYPNTIYNTSTIMRHDPKEWDEIAKRYDFDSAIIDHRLPYSMDLCRTLVNSAAWSLVYCNEAFAVYGKNSEDNVVSQIEDDESVSCDTKNIDHLYRISRFYFHVNYALAARKIMQKIPQATTQYKLLEAYVANDEGELEKAAQQCAKYIQSRDNNLVELQFLIATYLRTNNKENFTKVRKWLKYAMEKYPQNIEIAFQQAQLFHLEEDYVTALSVLQKITTQFPRFRKAQLYYNSIKQNQVIVGAQEKYVKQARLLMQHGKFKLALKRLQQVLALDENYVDALLESGKIYHKLKKYSEAKEHYERILRLIPKHKEALSYLAITLTAMGEWEEAKKVIDPIADEEAAYIQAALSVVNDRVIKELYKKLREKYSAATIVRLSKILAKEKRFAEAIKNFEKLSKPDAKYLSFLYFEQGKELLNNKEADKGIKALNQAIKHNSQHLEAHLLIGTIFLKTKEWEKARSHYTKVQSIDPSDPRAKEGFALVELGIAYEYQAQKKYQQTVEHFEKFVALTSDLEEKKRIQKRIEDLKKSLENFKLIRLKILAEKAENAVRRKDYPRAEKIHRAIISITANAPLSYYWLAVICEKRRDYETAVEHLKKALQYKPKYKEAHFLLSGLYHKIGKTDLSVKHLQIYKEQAKKE</sequence>
<dbReference type="PANTHER" id="PTHR44858">
    <property type="entry name" value="TETRATRICOPEPTIDE REPEAT PROTEIN 6"/>
    <property type="match status" value="1"/>
</dbReference>
<evidence type="ECO:0000256" key="2">
    <source>
        <dbReference type="ARBA" id="ARBA00022803"/>
    </source>
</evidence>
<keyword evidence="4" id="KW-0175">Coiled coil</keyword>
<evidence type="ECO:0000313" key="7">
    <source>
        <dbReference type="Proteomes" id="UP000326354"/>
    </source>
</evidence>
<feature type="transmembrane region" description="Helical" evidence="5">
    <location>
        <begin position="202"/>
        <end position="222"/>
    </location>
</feature>
<evidence type="ECO:0000256" key="3">
    <source>
        <dbReference type="PROSITE-ProRule" id="PRU00339"/>
    </source>
</evidence>
<dbReference type="InterPro" id="IPR050498">
    <property type="entry name" value="Ycf3"/>
</dbReference>
<name>A0A5S9F6K4_UABAM</name>
<accession>A0A5S9F6K4</accession>
<dbReference type="OrthoDB" id="9803982at2"/>
<feature type="repeat" description="TPR" evidence="3">
    <location>
        <begin position="908"/>
        <end position="941"/>
    </location>
</feature>
<evidence type="ECO:0000256" key="4">
    <source>
        <dbReference type="SAM" id="Coils"/>
    </source>
</evidence>
<dbReference type="Pfam" id="PF14559">
    <property type="entry name" value="TPR_19"/>
    <property type="match status" value="2"/>
</dbReference>
<keyword evidence="5" id="KW-0472">Membrane</keyword>
<dbReference type="Gene3D" id="1.25.40.10">
    <property type="entry name" value="Tetratricopeptide repeat domain"/>
    <property type="match status" value="4"/>
</dbReference>
<feature type="transmembrane region" description="Helical" evidence="5">
    <location>
        <begin position="234"/>
        <end position="260"/>
    </location>
</feature>
<protein>
    <submittedName>
        <fullName evidence="6">Lipopolysaccharide assembly protein B</fullName>
    </submittedName>
</protein>
<dbReference type="InterPro" id="IPR019734">
    <property type="entry name" value="TPR_rpt"/>
</dbReference>
<dbReference type="SUPFAM" id="SSF48452">
    <property type="entry name" value="TPR-like"/>
    <property type="match status" value="3"/>
</dbReference>
<dbReference type="EMBL" id="AP019860">
    <property type="protein sequence ID" value="BBM86769.1"/>
    <property type="molecule type" value="Genomic_DNA"/>
</dbReference>
<dbReference type="SMART" id="SM00028">
    <property type="entry name" value="TPR"/>
    <property type="match status" value="8"/>
</dbReference>
<dbReference type="PROSITE" id="PS50005">
    <property type="entry name" value="TPR"/>
    <property type="match status" value="4"/>
</dbReference>
<gene>
    <name evidence="6" type="ORF">UABAM_05157</name>
</gene>
<reference evidence="6 7" key="1">
    <citation type="submission" date="2019-08" db="EMBL/GenBank/DDBJ databases">
        <title>Complete genome sequence of Candidatus Uab amorphum.</title>
        <authorList>
            <person name="Shiratori T."/>
            <person name="Suzuki S."/>
            <person name="Kakizawa Y."/>
            <person name="Ishida K."/>
        </authorList>
    </citation>
    <scope>NUCLEOTIDE SEQUENCE [LARGE SCALE GENOMIC DNA]</scope>
    <source>
        <strain evidence="6 7">SRT547</strain>
    </source>
</reference>
<dbReference type="RefSeq" id="WP_151970812.1">
    <property type="nucleotide sequence ID" value="NZ_AP019860.1"/>
</dbReference>
<feature type="transmembrane region" description="Helical" evidence="5">
    <location>
        <begin position="143"/>
        <end position="164"/>
    </location>
</feature>
<feature type="repeat" description="TPR" evidence="3">
    <location>
        <begin position="579"/>
        <end position="612"/>
    </location>
</feature>
<organism evidence="6 7">
    <name type="scientific">Uabimicrobium amorphum</name>
    <dbReference type="NCBI Taxonomy" id="2596890"/>
    <lineage>
        <taxon>Bacteria</taxon>
        <taxon>Pseudomonadati</taxon>
        <taxon>Planctomycetota</taxon>
        <taxon>Candidatus Uabimicrobiia</taxon>
        <taxon>Candidatus Uabimicrobiales</taxon>
        <taxon>Candidatus Uabimicrobiaceae</taxon>
        <taxon>Candidatus Uabimicrobium</taxon>
    </lineage>
</organism>
<feature type="coiled-coil region" evidence="4">
    <location>
        <begin position="845"/>
        <end position="872"/>
    </location>
</feature>
<keyword evidence="7" id="KW-1185">Reference proteome</keyword>
<dbReference type="Proteomes" id="UP000326354">
    <property type="component" value="Chromosome"/>
</dbReference>
<proteinExistence type="predicted"/>
<feature type="transmembrane region" description="Helical" evidence="5">
    <location>
        <begin position="171"/>
        <end position="190"/>
    </location>
</feature>
<evidence type="ECO:0000256" key="5">
    <source>
        <dbReference type="SAM" id="Phobius"/>
    </source>
</evidence>
<keyword evidence="2 3" id="KW-0802">TPR repeat</keyword>
<dbReference type="KEGG" id="uam:UABAM_05157"/>
<dbReference type="AlphaFoldDB" id="A0A5S9F6K4"/>
<dbReference type="Pfam" id="PF13432">
    <property type="entry name" value="TPR_16"/>
    <property type="match status" value="1"/>
</dbReference>
<keyword evidence="5" id="KW-0812">Transmembrane</keyword>
<feature type="repeat" description="TPR" evidence="3">
    <location>
        <begin position="613"/>
        <end position="646"/>
    </location>
</feature>
<dbReference type="InterPro" id="IPR011990">
    <property type="entry name" value="TPR-like_helical_dom_sf"/>
</dbReference>
<keyword evidence="1" id="KW-0677">Repeat</keyword>
<dbReference type="PROSITE" id="PS50293">
    <property type="entry name" value="TPR_REGION"/>
    <property type="match status" value="1"/>
</dbReference>
<feature type="repeat" description="TPR" evidence="3">
    <location>
        <begin position="775"/>
        <end position="808"/>
    </location>
</feature>
<evidence type="ECO:0000256" key="1">
    <source>
        <dbReference type="ARBA" id="ARBA00022737"/>
    </source>
</evidence>
<feature type="transmembrane region" description="Helical" evidence="5">
    <location>
        <begin position="75"/>
        <end position="106"/>
    </location>
</feature>
<dbReference type="PANTHER" id="PTHR44858:SF1">
    <property type="entry name" value="UDP-N-ACETYLGLUCOSAMINE--PEPTIDE N-ACETYLGLUCOSAMINYLTRANSFERASE SPINDLY-RELATED"/>
    <property type="match status" value="1"/>
</dbReference>